<evidence type="ECO:0000313" key="2">
    <source>
        <dbReference type="EMBL" id="KIR46086.1"/>
    </source>
</evidence>
<reference evidence="2" key="1">
    <citation type="submission" date="2015-01" db="EMBL/GenBank/DDBJ databases">
        <title>The Genome Sequence of Cryptococcus gattii CA1280.</title>
        <authorList>
            <consortium name="The Broad Institute Genomics Platform"/>
            <person name="Cuomo C."/>
            <person name="Litvintseva A."/>
            <person name="Chen Y."/>
            <person name="Heitman J."/>
            <person name="Sun S."/>
            <person name="Springer D."/>
            <person name="Dromer F."/>
            <person name="Young S."/>
            <person name="Zeng Q."/>
            <person name="Gargeya S."/>
            <person name="Abouelleil A."/>
            <person name="Alvarado L."/>
            <person name="Chapman S.B."/>
            <person name="Gainer-Dewar J."/>
            <person name="Goldberg J."/>
            <person name="Griggs A."/>
            <person name="Gujja S."/>
            <person name="Hansen M."/>
            <person name="Howarth C."/>
            <person name="Imamovic A."/>
            <person name="Larimer J."/>
            <person name="Murphy C."/>
            <person name="Naylor J."/>
            <person name="Pearson M."/>
            <person name="Priest M."/>
            <person name="Roberts A."/>
            <person name="Saif S."/>
            <person name="Shea T."/>
            <person name="Sykes S."/>
            <person name="Wortman J."/>
            <person name="Nusbaum C."/>
            <person name="Birren B."/>
        </authorList>
    </citation>
    <scope>NUCLEOTIDE SEQUENCE [LARGE SCALE GENOMIC DNA]</scope>
    <source>
        <strain evidence="2">CA1280</strain>
    </source>
</reference>
<gene>
    <name evidence="2" type="ORF">I312_04629</name>
</gene>
<dbReference type="OrthoDB" id="3345971at2759"/>
<organism evidence="2">
    <name type="scientific">Cryptococcus bacillisporus CA1280</name>
    <dbReference type="NCBI Taxonomy" id="1296109"/>
    <lineage>
        <taxon>Eukaryota</taxon>
        <taxon>Fungi</taxon>
        <taxon>Dikarya</taxon>
        <taxon>Basidiomycota</taxon>
        <taxon>Agaricomycotina</taxon>
        <taxon>Tremellomycetes</taxon>
        <taxon>Tremellales</taxon>
        <taxon>Cryptococcaceae</taxon>
        <taxon>Cryptococcus</taxon>
        <taxon>Cryptococcus gattii species complex</taxon>
    </lineage>
</organism>
<dbReference type="EMBL" id="KN847985">
    <property type="protein sequence ID" value="KIR46086.1"/>
    <property type="molecule type" value="Genomic_DNA"/>
</dbReference>
<protein>
    <recommendedName>
        <fullName evidence="3">Arrestin-like N-terminal domain-containing protein</fullName>
    </recommendedName>
</protein>
<feature type="region of interest" description="Disordered" evidence="1">
    <location>
        <begin position="451"/>
        <end position="473"/>
    </location>
</feature>
<dbReference type="AlphaFoldDB" id="A0A0D0VFA6"/>
<feature type="compositionally biased region" description="Low complexity" evidence="1">
    <location>
        <begin position="192"/>
        <end position="201"/>
    </location>
</feature>
<sequence>MGKGRGWEEDGIFERGVQVLGEGNEDGIWLEKGRQSFSILLPATLATSDYHDFGRLTYIITASVQGVAQTSSFSSILKAVTSPPTLDPDIPFVGDFERVIARSDKLVAESRSRSGSRTRSGSTDNVAAMRNFSLGGDDGTCAITIGGDSPPTGGLYTTRRHPSSVLSSASSASIPTLSLSSEEEDRGRPRFSSFSDISSGSRVQGKADKADWMKGDLCASRELLVHAVDPLTGGEIPLDIRKEGFVEGLGSWRFTANAEALSISSVILLSMNIPTPTPATTIFLLRLALSQTYTFTSPRTPNQRPHLPEPAKHHVLYQIGRQHKAGEKYPGPECESLWRGYLAGGHGGLDGQDHGWNVYYSIYGESVKGEKIKGPGELRLMSVRIPIHLPSCHCLPDALSLPTYEKCHRSTDNIDSIISSPPNMKTWCMCGKTFAELGEAAMKRMQAADWEDMEERMRRSAVDGSSKDLQSQK</sequence>
<evidence type="ECO:0008006" key="3">
    <source>
        <dbReference type="Google" id="ProtNLM"/>
    </source>
</evidence>
<name>A0A0D0VFA6_CRYGA</name>
<accession>A0A0D0VFA6</accession>
<proteinExistence type="predicted"/>
<dbReference type="HOGENOM" id="CLU_021058_0_0_1"/>
<evidence type="ECO:0000256" key="1">
    <source>
        <dbReference type="SAM" id="MobiDB-lite"/>
    </source>
</evidence>
<feature type="region of interest" description="Disordered" evidence="1">
    <location>
        <begin position="176"/>
        <end position="202"/>
    </location>
</feature>